<keyword evidence="3" id="KW-1185">Reference proteome</keyword>
<name>A0AAV3RIP1_LITER</name>
<comment type="caution">
    <text evidence="2">The sequence shown here is derived from an EMBL/GenBank/DDBJ whole genome shotgun (WGS) entry which is preliminary data.</text>
</comment>
<feature type="signal peptide" evidence="1">
    <location>
        <begin position="1"/>
        <end position="22"/>
    </location>
</feature>
<gene>
    <name evidence="2" type="ORF">LIER_28840</name>
</gene>
<accession>A0AAV3RIP1</accession>
<evidence type="ECO:0000313" key="2">
    <source>
        <dbReference type="EMBL" id="GAA0175719.1"/>
    </source>
</evidence>
<feature type="chain" id="PRO_5043315639" evidence="1">
    <location>
        <begin position="23"/>
        <end position="110"/>
    </location>
</feature>
<protein>
    <submittedName>
        <fullName evidence="2">Uncharacterized protein</fullName>
    </submittedName>
</protein>
<organism evidence="2 3">
    <name type="scientific">Lithospermum erythrorhizon</name>
    <name type="common">Purple gromwell</name>
    <name type="synonym">Lithospermum officinale var. erythrorhizon</name>
    <dbReference type="NCBI Taxonomy" id="34254"/>
    <lineage>
        <taxon>Eukaryota</taxon>
        <taxon>Viridiplantae</taxon>
        <taxon>Streptophyta</taxon>
        <taxon>Embryophyta</taxon>
        <taxon>Tracheophyta</taxon>
        <taxon>Spermatophyta</taxon>
        <taxon>Magnoliopsida</taxon>
        <taxon>eudicotyledons</taxon>
        <taxon>Gunneridae</taxon>
        <taxon>Pentapetalae</taxon>
        <taxon>asterids</taxon>
        <taxon>lamiids</taxon>
        <taxon>Boraginales</taxon>
        <taxon>Boraginaceae</taxon>
        <taxon>Boraginoideae</taxon>
        <taxon>Lithospermeae</taxon>
        <taxon>Lithospermum</taxon>
    </lineage>
</organism>
<reference evidence="2 3" key="1">
    <citation type="submission" date="2024-01" db="EMBL/GenBank/DDBJ databases">
        <title>The complete chloroplast genome sequence of Lithospermum erythrorhizon: insights into the phylogenetic relationship among Boraginaceae species and the maternal lineages of purple gromwells.</title>
        <authorList>
            <person name="Okada T."/>
            <person name="Watanabe K."/>
        </authorList>
    </citation>
    <scope>NUCLEOTIDE SEQUENCE [LARGE SCALE GENOMIC DNA]</scope>
</reference>
<dbReference type="EMBL" id="BAABME010009742">
    <property type="protein sequence ID" value="GAA0175719.1"/>
    <property type="molecule type" value="Genomic_DNA"/>
</dbReference>
<evidence type="ECO:0000256" key="1">
    <source>
        <dbReference type="SAM" id="SignalP"/>
    </source>
</evidence>
<evidence type="ECO:0000313" key="3">
    <source>
        <dbReference type="Proteomes" id="UP001454036"/>
    </source>
</evidence>
<proteinExistence type="predicted"/>
<sequence length="110" mass="12350">MLLDLLVTTLLGFALFQGKTLRELIDMADEVLAHIADGHALHFSFIPALHCGMECYFEKVGSTLQVVSEADYRSDFLLPVLEEAQHEAETRIVHQVKRTLRIVPRGSSQT</sequence>
<dbReference type="Proteomes" id="UP001454036">
    <property type="component" value="Unassembled WGS sequence"/>
</dbReference>
<dbReference type="AlphaFoldDB" id="A0AAV3RIP1"/>
<keyword evidence="1" id="KW-0732">Signal</keyword>